<name>A0ABC8EDI6_CLOTA</name>
<gene>
    <name evidence="1" type="ORF">K234311028_14670</name>
</gene>
<organism evidence="1 2">
    <name type="scientific">Clostridium tetani</name>
    <dbReference type="NCBI Taxonomy" id="1513"/>
    <lineage>
        <taxon>Bacteria</taxon>
        <taxon>Bacillati</taxon>
        <taxon>Bacillota</taxon>
        <taxon>Clostridia</taxon>
        <taxon>Eubacteriales</taxon>
        <taxon>Clostridiaceae</taxon>
        <taxon>Clostridium</taxon>
    </lineage>
</organism>
<dbReference type="AlphaFoldDB" id="A0ABC8EDI6"/>
<sequence length="55" mass="6494">METNNMNMEELMEMNNSVECSDRRKDKNDKCPNCGKVNIFTKNVYLDINCCSNRR</sequence>
<dbReference type="Proteomes" id="UP001321763">
    <property type="component" value="Chromosome"/>
</dbReference>
<proteinExistence type="predicted"/>
<evidence type="ECO:0000313" key="2">
    <source>
        <dbReference type="Proteomes" id="UP001321763"/>
    </source>
</evidence>
<evidence type="ECO:0000313" key="1">
    <source>
        <dbReference type="EMBL" id="BDR81221.1"/>
    </source>
</evidence>
<dbReference type="EMBL" id="AP026818">
    <property type="protein sequence ID" value="BDR81221.1"/>
    <property type="molecule type" value="Genomic_DNA"/>
</dbReference>
<dbReference type="GeneID" id="43965142"/>
<dbReference type="RefSeq" id="WP_023438428.1">
    <property type="nucleotide sequence ID" value="NZ_AP026804.1"/>
</dbReference>
<reference evidence="1 2" key="1">
    <citation type="submission" date="2022-09" db="EMBL/GenBank/DDBJ databases">
        <title>complete genome sequences of Clostridium tetani str. KHSU-234311-028 isolated from soil.</title>
        <authorList>
            <person name="Sekizuka T."/>
            <person name="Shitada C."/>
            <person name="Takahashi M."/>
            <person name="Kuroda M."/>
        </authorList>
    </citation>
    <scope>NUCLEOTIDE SEQUENCE [LARGE SCALE GENOMIC DNA]</scope>
    <source>
        <strain evidence="1 2">KHSU-234311-028</strain>
    </source>
</reference>
<protein>
    <submittedName>
        <fullName evidence="1">Uncharacterized protein</fullName>
    </submittedName>
</protein>
<accession>A0ABC8EDI6</accession>